<feature type="region of interest" description="Disordered" evidence="2">
    <location>
        <begin position="589"/>
        <end position="623"/>
    </location>
</feature>
<feature type="region of interest" description="Disordered" evidence="2">
    <location>
        <begin position="2995"/>
        <end position="3050"/>
    </location>
</feature>
<evidence type="ECO:0000313" key="5">
    <source>
        <dbReference type="Proteomes" id="UP000018320"/>
    </source>
</evidence>
<sequence>MMSSPLNDRSRRPSSGSLVSLLPLHLQTIYQLRPSNTFHEGQMKLSENIPKLMGQGDGLQMDTGIASPLLVHSPTADLPLVRRNTLPSTSALSDTSKTDTISSTSEILSHCRSKNRILGASYKPPQSFIYNWTIPVNMEDIHAFVHSELITEQSVRSVIFLQRQIRLLRRSAAILRLLESAHRRALVIPGIVFRLWRVYTFIIRMYRHVLHRKVFSTWRTEMLICIKHKQMEYLCNIFLQSKYFACFKERARINTQLNLFVVTFTKRINLRVTNDIFQFFLYLMKYLKTYRKQLKAFIERDEGQANGYQSLQLPPDNPRSVYKELLKGMPIRFYDIAKTLVPTRSSYLIHSFVFDIQYRVQVVLYIRLTLLKYTLISPIFVAWLTTIRMLRIRKTFLLLTYDKLLITAFYRWSDLARGRHKLMTKYLGLWKQYIDKIRLQRYKILLANQFRVKSLVQTYLRRWEDYCFSKDIARLMAASSLAARPGYASFFICTLYLMINGVSVYDAVNRRIVKKAYVVESFAEDGRVGYRTIEDDDGFLMTPGDVATKTLENRKAREEEAALQRKESQLRNLFDAHIGSRQVRAAGSTFLTQRPDGESDSEGDSIKRLVAPPPRKKSGSRGTPVPYCMSYHDEFCLKFRVFQVLKQRPMARRSFLRFALLLQAGDRIYKQLVSLQLWKAYILANKERLAKQKKHIEGDALHVTATRTDKDALQDIFLTGAISNHSDARSQSDTDPVLSKPTINELVSQKAPDSFVHLLFFKTHSLLFLTLLHKITHLPSVGSMINISDFIPELDLHLFKSVISRILSLSTKQLESACYLTTRSSLGTCLSRLKTMQLFASVAILHTNFKYASFPRQKTADLAPRFQVSTWDRRMSNLRSILSCCGLDTVYSLLRNYNKLQTMAKMETDLLEKYQSIEMDVAAMEQHAEPLEALVPQMLQEDIAVCKLFNEKQSMIKTILDNTTLSGNTSSLMERLKRERSYVSKNTTELTTEAAHKLLLFDAHASNSLLLQRLLDAVSAEISAGITTKLEAKLAGALDSPHHRGGTKLRVMQMADDLDAKTRVLKSALCKCFLAPQAIPHRLRNLLESATLSRNSTISSSSDKYCHICSGCLCFYCFCDQRCRCMKNTIMRRSLIFTNYPAITYASYKRIDSALAFLSEMSEDCNDIDEDYAASLSLSLQCFHVCGDTFLRHQIDKDCLRLLLMNTADSSAAPYSFLNNAIITDSLEAGGTAKISATLENETEEPVAKVIVAHLQHKNKNRRKQKRKGKTASPKKALSQPLLLEPASGLEEKPLQTLEDFEIGKTADLLINYANRELIERIEVYKQVEGEHPQSLEAPTYPRLSVQAPSGSMLRNALLYTEVVFTTRSFTPSASPQNVYLSLDALDDGSFKDYDDNIASIQRAQERLLSLELSEPVKHSVNTPLQSGSQSTAIEPILPSEQISTKQGDTQQMHIEPAQARQTTQNTGKIRPESSSSKPSTRHELLGRRYQVAISENSPAYSISNLSDPDPSSAPAFPLAPTNPILVPPIVTRESSSHYTVAKTDASPRRSSSTSRLVPVLAELPPGFEIEPTGGLSAQSCRSKSPNVAIQDNQFEQHERDRGEDSSEASLLAFFQDLPPDRESSSRSILVSSQLRSRETVRQISHQIDEELSRIASASPHKSISSRPYSSEAGAVSLKDAELISPLPVADVLVGINTDLNRLQHSFCRAPSAPCNPSDSASRTATIVRPNSTQKLSLERSASQTSSLPASQETIDNNKVSKHTLQTSPASNTSRRFASAQSDNSTKDGHTSAYTAINLQLETVTDVTSSFAGTPISAIQQGSINEATSIPILEQCSERLSTSDKILDILQNIQSKFVDVEADSAEERIANLFKHLQEPALESIDATIEGLTTDGQKYVPSNVTVAEQESTSDDELDFLVKPAPTTELLQLNMDLEKTISRQMQLRNSMRVASPRIGNKSVSRLAHQKLLDELGNIIPRVDLSDNSALRMQSGLISTPFESMNVTELSINHQYSRLQHIEEKIQDMVGPKARNWKEQRTMLQYIKEADDLNLSSSESLLRDEGDSFIIDLDSITSSSPSLSVSDLIPPDSPLSDQASNRACLDMTELPTVHTLSRGGSCAKKMSRPQILQRNKKIGKITTRYDKRPPSSGESNKRILSNPTLRELNVTCYNRILRECRWARDASNSERTVSSADAYKRNTMLRRNEGLLQGKGTTTLPKYKWKKLIRVTSSPAMRYSEQHSIQKPKRRSSISIHLAAAKKEARVHLPTLAVHTPTGIATLGNAMWNAPTKPLQPSLLTKRMIAKYHRASRNPILSPTFVSSESSSTMGKAHIKAEYVSAWRRTKRLKYVGSANMFRNDKVLLDADPDPSSIPTPKPVRPPIEDMKDYIVSKIDANIFITAQQDDQEIEQTQSMREISRPSMIVSDLPSSAKSSEDSNQQHISPVQRRNQELIRMLEECLLTDPITNRYSEMINVMSVNTSSLFELSTEQTSKEEKQTDYTLIREFAKAAPRTTLQQYTDIEADIRIRKQVEQTKVELTTLSAEANSYCSPTTISMQNSAVTPTVIKKQLEPDDPGFALTPFSVWGSGNTQQDHTYVASYPEAKMTDEEFHNIVLSQTFEVLSKAIQLAHGNKMITAQRCRESIESKKMSAWEIAAGSRRSQSTRDLCSKNAQLMFSRAVRNALHQKVYNVNATPIVRGFGLREGGQTPDLLHGGPDILSSLLRWRHKIEGYSSTQKSHEKTGLYAIQSHKLTKGEMTTFQNSLWISPGRKTVPLDVSNFKLVGSPTHSNAVLKRESCFGRSLANVSRKGMLHHVSPYAMKRGHTMSIGMLARACADRGSAMLKPQITTVKPASELAAMSAKALPRDVLARMQLECTYVVSEEHKEREHTECLNKRYTLGQVLKVHSKPIVVSDQRIINMKTSVHIIDMNGRPLQKSPSLPPKPHGSKYGESPKSPRHEMGIRLPVAEPSKKNVPRPVAQPLHSESQRAQLLTVHGMLPPSPADEDHELPRESSAGYLKHQRRSRHLPGTLSQIPANNADTSISFTDDENN</sequence>
<keyword evidence="3" id="KW-0812">Transmembrane</keyword>
<feature type="compositionally biased region" description="Polar residues" evidence="2">
    <location>
        <begin position="2426"/>
        <end position="2445"/>
    </location>
</feature>
<keyword evidence="3" id="KW-0472">Membrane</keyword>
<feature type="region of interest" description="Disordered" evidence="2">
    <location>
        <begin position="1535"/>
        <end position="1556"/>
    </location>
</feature>
<dbReference type="VEuPathDB" id="GiardiaDB:GL50803_0016980"/>
<dbReference type="VEuPathDB" id="GiardiaDB:QR46_1756"/>
<reference evidence="4 5" key="2">
    <citation type="journal article" date="2013" name="Genome Biol. Evol.">
        <title>Genome sequencing of Giardia lamblia genotypes A2 and B isolates (DH and GS) and comparative analysis with the genomes of genotypes A1 and E (WB and Pig).</title>
        <authorList>
            <person name="Adam R.D."/>
            <person name="Dahlstrom E.W."/>
            <person name="Martens C.A."/>
            <person name="Bruno D.P."/>
            <person name="Barbian K.D."/>
            <person name="Ricklefs S.M."/>
            <person name="Hernandez M.M."/>
            <person name="Narla N.P."/>
            <person name="Patel R.B."/>
            <person name="Porcella S.F."/>
            <person name="Nash T.E."/>
        </authorList>
    </citation>
    <scope>NUCLEOTIDE SEQUENCE [LARGE SCALE GENOMIC DNA]</scope>
    <source>
        <strain evidence="4 5">DH</strain>
    </source>
</reference>
<organism evidence="4 5">
    <name type="scientific">Giardia intestinalis</name>
    <name type="common">Giardia lamblia</name>
    <dbReference type="NCBI Taxonomy" id="5741"/>
    <lineage>
        <taxon>Eukaryota</taxon>
        <taxon>Metamonada</taxon>
        <taxon>Diplomonadida</taxon>
        <taxon>Hexamitidae</taxon>
        <taxon>Giardiinae</taxon>
        <taxon>Giardia</taxon>
    </lineage>
</organism>
<feature type="transmembrane region" description="Helical" evidence="3">
    <location>
        <begin position="364"/>
        <end position="384"/>
    </location>
</feature>
<evidence type="ECO:0000256" key="1">
    <source>
        <dbReference type="SAM" id="Coils"/>
    </source>
</evidence>
<feature type="compositionally biased region" description="Polar residues" evidence="2">
    <location>
        <begin position="1715"/>
        <end position="1784"/>
    </location>
</feature>
<feature type="region of interest" description="Disordered" evidence="2">
    <location>
        <begin position="1257"/>
        <end position="1278"/>
    </location>
</feature>
<feature type="coiled-coil region" evidence="1">
    <location>
        <begin position="546"/>
        <end position="576"/>
    </location>
</feature>
<keyword evidence="3" id="KW-1133">Transmembrane helix</keyword>
<gene>
    <name evidence="4" type="ORF">DHA2_151541</name>
</gene>
<feature type="region of interest" description="Disordered" evidence="2">
    <location>
        <begin position="2408"/>
        <end position="2445"/>
    </location>
</feature>
<feature type="region of interest" description="Disordered" evidence="2">
    <location>
        <begin position="2929"/>
        <end position="2958"/>
    </location>
</feature>
<feature type="compositionally biased region" description="Polar residues" evidence="2">
    <location>
        <begin position="3029"/>
        <end position="3044"/>
    </location>
</feature>
<dbReference type="Proteomes" id="UP000018320">
    <property type="component" value="Unassembled WGS sequence"/>
</dbReference>
<proteinExistence type="predicted"/>
<comment type="caution">
    <text evidence="4">The sequence shown here is derived from an EMBL/GenBank/DDBJ whole genome shotgun (WGS) entry which is preliminary data.</text>
</comment>
<feature type="compositionally biased region" description="Polar residues" evidence="2">
    <location>
        <begin position="1460"/>
        <end position="1479"/>
    </location>
</feature>
<evidence type="ECO:0000256" key="2">
    <source>
        <dbReference type="SAM" id="MobiDB-lite"/>
    </source>
</evidence>
<name>V6TEX5_GIAIN</name>
<reference evidence="5" key="1">
    <citation type="submission" date="2012-02" db="EMBL/GenBank/DDBJ databases">
        <title>Genome sequencing of Giardia lamblia Genotypes A2 and B isolates (DH and GS) and comparative analysis with the genomes of Genotypes A1 and E (WB and Pig).</title>
        <authorList>
            <person name="Adam R."/>
            <person name="Dahlstrom E."/>
            <person name="Martens C."/>
            <person name="Bruno D."/>
            <person name="Barbian K."/>
            <person name="Porcella S.F."/>
            <person name="Nash T."/>
        </authorList>
    </citation>
    <scope>NUCLEOTIDE SEQUENCE</scope>
    <source>
        <strain evidence="5">DH</strain>
    </source>
</reference>
<feature type="compositionally biased region" description="Basic residues" evidence="2">
    <location>
        <begin position="1257"/>
        <end position="1270"/>
    </location>
</feature>
<accession>V6TEX5</accession>
<feature type="region of interest" description="Disordered" evidence="2">
    <location>
        <begin position="1458"/>
        <end position="1484"/>
    </location>
</feature>
<dbReference type="EMBL" id="AHGT01000082">
    <property type="protein sequence ID" value="ESU35465.1"/>
    <property type="molecule type" value="Genomic_DNA"/>
</dbReference>
<feature type="region of interest" description="Disordered" evidence="2">
    <location>
        <begin position="1501"/>
        <end position="1520"/>
    </location>
</feature>
<feature type="transmembrane region" description="Helical" evidence="3">
    <location>
        <begin position="486"/>
        <end position="505"/>
    </location>
</feature>
<keyword evidence="1" id="KW-0175">Coiled coil</keyword>
<dbReference type="VEuPathDB" id="GiardiaDB:GL50581_3363"/>
<evidence type="ECO:0000313" key="4">
    <source>
        <dbReference type="EMBL" id="ESU35465.1"/>
    </source>
</evidence>
<evidence type="ECO:0000256" key="3">
    <source>
        <dbReference type="SAM" id="Phobius"/>
    </source>
</evidence>
<feature type="compositionally biased region" description="Low complexity" evidence="2">
    <location>
        <begin position="1506"/>
        <end position="1520"/>
    </location>
</feature>
<protein>
    <submittedName>
        <fullName evidence="4">Uncharacterized protein</fullName>
    </submittedName>
</protein>
<feature type="region of interest" description="Disordered" evidence="2">
    <location>
        <begin position="1711"/>
        <end position="1790"/>
    </location>
</feature>
<dbReference type="VEuPathDB" id="GiardiaDB:DHA2_151541"/>